<dbReference type="AlphaFoldDB" id="A0A8K0N3K6"/>
<dbReference type="OrthoDB" id="1933168at2759"/>
<sequence length="309" mass="34451">MLRLSAPSIIKFLASEFPRMYVSLLSWLTPPYLYFVINGIIISIAASSRFQKPTPEGPDPAGSAPSVANPTVILPPLYVPPTEEYVAKVAEDVRPELVEPAVYKGAEVEGSGVGMAAVVKEAAEEVEGEEDFVISRSSWSPKRRESRETATEYSAVTEKPLVSVRFGHRKNVKPSPEGNALRVARPKRNETLESTWRTITEGRPVPLARHLKKSDTWETHGRASRDEQSPAPLMRKAETFNDRAGRSPAASSSPSPLSSGGRLRREPSLGQDDLNRRVEAFIKKFNEEMRLQRQESYQHYLEMINRGSH</sequence>
<evidence type="ECO:0000256" key="2">
    <source>
        <dbReference type="SAM" id="Phobius"/>
    </source>
</evidence>
<feature type="domain" description="DUF4408" evidence="3">
    <location>
        <begin position="18"/>
        <end position="50"/>
    </location>
</feature>
<reference evidence="4" key="2">
    <citation type="submission" date="2019-07" db="EMBL/GenBank/DDBJ databases">
        <authorList>
            <person name="Yang Y."/>
            <person name="Bocs S."/>
            <person name="Baudouin L."/>
        </authorList>
    </citation>
    <scope>NUCLEOTIDE SEQUENCE</scope>
    <source>
        <tissue evidence="4">Spear leaf of Hainan Tall coconut</tissue>
    </source>
</reference>
<dbReference type="Proteomes" id="UP000797356">
    <property type="component" value="Chromosome 6"/>
</dbReference>
<feature type="transmembrane region" description="Helical" evidence="2">
    <location>
        <begin position="21"/>
        <end position="46"/>
    </location>
</feature>
<dbReference type="PANTHER" id="PTHR33098">
    <property type="entry name" value="COTTON FIBER (DUF761)"/>
    <property type="match status" value="1"/>
</dbReference>
<comment type="caution">
    <text evidence="4">The sequence shown here is derived from an EMBL/GenBank/DDBJ whole genome shotgun (WGS) entry which is preliminary data.</text>
</comment>
<keyword evidence="5" id="KW-1185">Reference proteome</keyword>
<feature type="region of interest" description="Disordered" evidence="1">
    <location>
        <begin position="169"/>
        <end position="271"/>
    </location>
</feature>
<dbReference type="PANTHER" id="PTHR33098:SF109">
    <property type="entry name" value="OS07G0563400 PROTEIN"/>
    <property type="match status" value="1"/>
</dbReference>
<reference evidence="4" key="1">
    <citation type="journal article" date="2017" name="Gigascience">
        <title>The genome draft of coconut (Cocos nucifera).</title>
        <authorList>
            <person name="Xiao Y."/>
            <person name="Xu P."/>
            <person name="Fan H."/>
            <person name="Baudouin L."/>
            <person name="Xia W."/>
            <person name="Bocs S."/>
            <person name="Xu J."/>
            <person name="Li Q."/>
            <person name="Guo A."/>
            <person name="Zhou L."/>
            <person name="Li J."/>
            <person name="Wu Y."/>
            <person name="Ma Z."/>
            <person name="Armero A."/>
            <person name="Issali A.E."/>
            <person name="Liu N."/>
            <person name="Peng M."/>
            <person name="Yang Y."/>
        </authorList>
    </citation>
    <scope>NUCLEOTIDE SEQUENCE</scope>
    <source>
        <tissue evidence="4">Spear leaf of Hainan Tall coconut</tissue>
    </source>
</reference>
<evidence type="ECO:0000256" key="1">
    <source>
        <dbReference type="SAM" id="MobiDB-lite"/>
    </source>
</evidence>
<organism evidence="4 5">
    <name type="scientific">Cocos nucifera</name>
    <name type="common">Coconut palm</name>
    <dbReference type="NCBI Taxonomy" id="13894"/>
    <lineage>
        <taxon>Eukaryota</taxon>
        <taxon>Viridiplantae</taxon>
        <taxon>Streptophyta</taxon>
        <taxon>Embryophyta</taxon>
        <taxon>Tracheophyta</taxon>
        <taxon>Spermatophyta</taxon>
        <taxon>Magnoliopsida</taxon>
        <taxon>Liliopsida</taxon>
        <taxon>Arecaceae</taxon>
        <taxon>Arecoideae</taxon>
        <taxon>Cocoseae</taxon>
        <taxon>Attaleinae</taxon>
        <taxon>Cocos</taxon>
    </lineage>
</organism>
<keyword evidence="2" id="KW-0472">Membrane</keyword>
<proteinExistence type="predicted"/>
<gene>
    <name evidence="4" type="ORF">COCNU_06G009960</name>
</gene>
<evidence type="ECO:0000313" key="4">
    <source>
        <dbReference type="EMBL" id="KAG1347167.1"/>
    </source>
</evidence>
<dbReference type="Pfam" id="PF05553">
    <property type="entry name" value="DUF761"/>
    <property type="match status" value="1"/>
</dbReference>
<keyword evidence="2" id="KW-0812">Transmembrane</keyword>
<accession>A0A8K0N3K6</accession>
<feature type="compositionally biased region" description="Basic and acidic residues" evidence="1">
    <location>
        <begin position="213"/>
        <end position="228"/>
    </location>
</feature>
<dbReference type="InterPro" id="IPR025520">
    <property type="entry name" value="DUF4408"/>
</dbReference>
<protein>
    <recommendedName>
        <fullName evidence="3">DUF4408 domain-containing protein</fullName>
    </recommendedName>
</protein>
<feature type="compositionally biased region" description="Low complexity" evidence="1">
    <location>
        <begin position="246"/>
        <end position="261"/>
    </location>
</feature>
<keyword evidence="2" id="KW-1133">Transmembrane helix</keyword>
<evidence type="ECO:0000313" key="5">
    <source>
        <dbReference type="Proteomes" id="UP000797356"/>
    </source>
</evidence>
<evidence type="ECO:0000259" key="3">
    <source>
        <dbReference type="Pfam" id="PF14364"/>
    </source>
</evidence>
<feature type="compositionally biased region" description="Basic and acidic residues" evidence="1">
    <location>
        <begin position="235"/>
        <end position="245"/>
    </location>
</feature>
<dbReference type="Pfam" id="PF14364">
    <property type="entry name" value="DUF4408"/>
    <property type="match status" value="1"/>
</dbReference>
<dbReference type="EMBL" id="CM017877">
    <property type="protein sequence ID" value="KAG1347167.1"/>
    <property type="molecule type" value="Genomic_DNA"/>
</dbReference>
<dbReference type="InterPro" id="IPR008480">
    <property type="entry name" value="DUF761_pln"/>
</dbReference>
<name>A0A8K0N3K6_COCNU</name>